<reference evidence="1" key="1">
    <citation type="submission" date="2022-03" db="EMBL/GenBank/DDBJ databases">
        <title>Draft genome sequence of Aduncisulcus paluster, a free-living microaerophilic Fornicata.</title>
        <authorList>
            <person name="Yuyama I."/>
            <person name="Kume K."/>
            <person name="Tamura T."/>
            <person name="Inagaki Y."/>
            <person name="Hashimoto T."/>
        </authorList>
    </citation>
    <scope>NUCLEOTIDE SEQUENCE</scope>
    <source>
        <strain evidence="1">NY0171</strain>
    </source>
</reference>
<comment type="caution">
    <text evidence="1">The sequence shown here is derived from an EMBL/GenBank/DDBJ whole genome shotgun (WGS) entry which is preliminary data.</text>
</comment>
<evidence type="ECO:0008006" key="3">
    <source>
        <dbReference type="Google" id="ProtNLM"/>
    </source>
</evidence>
<organism evidence="1 2">
    <name type="scientific">Aduncisulcus paluster</name>
    <dbReference type="NCBI Taxonomy" id="2918883"/>
    <lineage>
        <taxon>Eukaryota</taxon>
        <taxon>Metamonada</taxon>
        <taxon>Carpediemonas-like organisms</taxon>
        <taxon>Aduncisulcus</taxon>
    </lineage>
</organism>
<gene>
    <name evidence="1" type="ORF">ADUPG1_001500</name>
</gene>
<dbReference type="EMBL" id="BQXS01001266">
    <property type="protein sequence ID" value="GKT30382.1"/>
    <property type="molecule type" value="Genomic_DNA"/>
</dbReference>
<keyword evidence="2" id="KW-1185">Reference proteome</keyword>
<protein>
    <recommendedName>
        <fullName evidence="3">XRE family transcriptional regulator</fullName>
    </recommendedName>
</protein>
<sequence>MKTVVKAAVRLGMTLNDFIESDPVSVFDQEVGKTLGRVANSLSISIEEIEQETSNKVVAARLSEIFRGCKGLTVEELRLICGALGCSADKILESAAKAVQQKDGKKMVA</sequence>
<evidence type="ECO:0000313" key="2">
    <source>
        <dbReference type="Proteomes" id="UP001057375"/>
    </source>
</evidence>
<accession>A0ABQ5KCW5</accession>
<dbReference type="Proteomes" id="UP001057375">
    <property type="component" value="Unassembled WGS sequence"/>
</dbReference>
<name>A0ABQ5KCW5_9EUKA</name>
<evidence type="ECO:0000313" key="1">
    <source>
        <dbReference type="EMBL" id="GKT30382.1"/>
    </source>
</evidence>
<proteinExistence type="predicted"/>